<proteinExistence type="predicted"/>
<dbReference type="Gene3D" id="3.30.457.10">
    <property type="entry name" value="Copper amine oxidase-like, N-terminal domain"/>
    <property type="match status" value="3"/>
</dbReference>
<dbReference type="InterPro" id="IPR012854">
    <property type="entry name" value="Cu_amine_oxidase-like_N"/>
</dbReference>
<sequence length="455" mass="49470">MKKTTIATTVALALGLMGAQAYAAPAIQPVDTKAVTTNMEVKDLGTNFYDKYVKQFVYNDKGDIVGTTRGASLDKKWVHNVSAQTSVTINGKKVSSQVKVDGNHILVPIRTVTEGLGYKLDWNNTDKLITAVKGDQKVTAVLNKDEYGQAKDVLQLGKAALLKDKQIYVPLQFVTDVLHAGVTMDANGHIDILHIDQTPQDSFDGMHWVIVVNGEGLGVDKKDVYTTEHNVMVPIEEIGKALGYKVEKNEKTGAYEFSRAAKWIALKEGDTKASVGKMLVELKEAAAVKNGKLYMPVDSLGDVFGVKFGIDPTGVIGISEGTEGKEDPNQTPQDSFGGMHWVLVVNGEGLGEISKEVFTTEHNVMVPIEEIGKALGYKLEKNEKTGAYEFMRGARWIALKEGDKRASVAKMFVELKEAPVVKNGKLFMPLDSMQDVFGAKFGVDPTGVVGISDQK</sequence>
<feature type="chain" id="PRO_5047491090" evidence="1">
    <location>
        <begin position="24"/>
        <end position="455"/>
    </location>
</feature>
<keyword evidence="1" id="KW-0732">Signal</keyword>
<dbReference type="SUPFAM" id="SSF55383">
    <property type="entry name" value="Copper amine oxidase, domain N"/>
    <property type="match status" value="3"/>
</dbReference>
<keyword evidence="4" id="KW-1185">Reference proteome</keyword>
<organism evidence="3 4">
    <name type="scientific">Paenibacillus alvei</name>
    <name type="common">Bacillus alvei</name>
    <dbReference type="NCBI Taxonomy" id="44250"/>
    <lineage>
        <taxon>Bacteria</taxon>
        <taxon>Bacillati</taxon>
        <taxon>Bacillota</taxon>
        <taxon>Bacilli</taxon>
        <taxon>Bacillales</taxon>
        <taxon>Paenibacillaceae</taxon>
        <taxon>Paenibacillus</taxon>
    </lineage>
</organism>
<evidence type="ECO:0000259" key="2">
    <source>
        <dbReference type="Pfam" id="PF07833"/>
    </source>
</evidence>
<name>A0ABT4EHZ7_PAEAL</name>
<dbReference type="InterPro" id="IPR036582">
    <property type="entry name" value="Mao_N_sf"/>
</dbReference>
<feature type="domain" description="Copper amine oxidase-like N-terminal" evidence="2">
    <location>
        <begin position="345"/>
        <end position="445"/>
    </location>
</feature>
<comment type="caution">
    <text evidence="3">The sequence shown here is derived from an EMBL/GenBank/DDBJ whole genome shotgun (WGS) entry which is preliminary data.</text>
</comment>
<accession>A0ABT4EHZ7</accession>
<feature type="domain" description="Copper amine oxidase-like N-terminal" evidence="2">
    <location>
        <begin position="212"/>
        <end position="311"/>
    </location>
</feature>
<evidence type="ECO:0000313" key="4">
    <source>
        <dbReference type="Proteomes" id="UP001527090"/>
    </source>
</evidence>
<protein>
    <submittedName>
        <fullName evidence="3">Copper amine oxidase N-terminal domain-containing protein</fullName>
    </submittedName>
</protein>
<dbReference type="Proteomes" id="UP001527090">
    <property type="component" value="Unassembled WGS sequence"/>
</dbReference>
<dbReference type="EMBL" id="JAMDLY010000032">
    <property type="protein sequence ID" value="MCY9533366.1"/>
    <property type="molecule type" value="Genomic_DNA"/>
</dbReference>
<feature type="domain" description="Copper amine oxidase-like N-terminal" evidence="2">
    <location>
        <begin position="89"/>
        <end position="187"/>
    </location>
</feature>
<gene>
    <name evidence="3" type="ORF">M5X04_29130</name>
</gene>
<feature type="signal peptide" evidence="1">
    <location>
        <begin position="1"/>
        <end position="23"/>
    </location>
</feature>
<evidence type="ECO:0000256" key="1">
    <source>
        <dbReference type="SAM" id="SignalP"/>
    </source>
</evidence>
<dbReference type="Pfam" id="PF07833">
    <property type="entry name" value="Cu_amine_oxidN1"/>
    <property type="match status" value="3"/>
</dbReference>
<evidence type="ECO:0000313" key="3">
    <source>
        <dbReference type="EMBL" id="MCY9533366.1"/>
    </source>
</evidence>
<dbReference type="RefSeq" id="WP_268633152.1">
    <property type="nucleotide sequence ID" value="NZ_JAMDLY010000032.1"/>
</dbReference>
<reference evidence="3 4" key="1">
    <citation type="submission" date="2022-05" db="EMBL/GenBank/DDBJ databases">
        <title>Genome Sequencing of Bee-Associated Microbes.</title>
        <authorList>
            <person name="Dunlap C."/>
        </authorList>
    </citation>
    <scope>NUCLEOTIDE SEQUENCE [LARGE SCALE GENOMIC DNA]</scope>
    <source>
        <strain evidence="3 4">NRRL NRS-750</strain>
    </source>
</reference>